<keyword evidence="12" id="KW-1185">Reference proteome</keyword>
<protein>
    <recommendedName>
        <fullName evidence="7">Large ribosomal subunit protein mL40</fullName>
    </recommendedName>
    <alternativeName>
        <fullName evidence="8">39S ribosomal protein L40, mitochondrial</fullName>
    </alternativeName>
</protein>
<keyword evidence="6" id="KW-0687">Ribonucleoprotein</keyword>
<evidence type="ECO:0000256" key="7">
    <source>
        <dbReference type="ARBA" id="ARBA00035192"/>
    </source>
</evidence>
<comment type="similarity">
    <text evidence="2">Belongs to the mitochondrion-specific ribosomal protein mL40 family.</text>
</comment>
<keyword evidence="3" id="KW-0809">Transit peptide</keyword>
<organism evidence="10 13">
    <name type="scientific">Adineta ricciae</name>
    <name type="common">Rotifer</name>
    <dbReference type="NCBI Taxonomy" id="249248"/>
    <lineage>
        <taxon>Eukaryota</taxon>
        <taxon>Metazoa</taxon>
        <taxon>Spiralia</taxon>
        <taxon>Gnathifera</taxon>
        <taxon>Rotifera</taxon>
        <taxon>Eurotatoria</taxon>
        <taxon>Bdelloidea</taxon>
        <taxon>Adinetida</taxon>
        <taxon>Adinetidae</taxon>
        <taxon>Adineta</taxon>
    </lineage>
</organism>
<evidence type="ECO:0000313" key="13">
    <source>
        <dbReference type="Proteomes" id="UP000663852"/>
    </source>
</evidence>
<feature type="coiled-coil region" evidence="9">
    <location>
        <begin position="121"/>
        <end position="155"/>
    </location>
</feature>
<dbReference type="EMBL" id="CAJNOJ010000020">
    <property type="protein sequence ID" value="CAF0843339.1"/>
    <property type="molecule type" value="Genomic_DNA"/>
</dbReference>
<accession>A0A813VLC9</accession>
<evidence type="ECO:0000313" key="11">
    <source>
        <dbReference type="EMBL" id="CAF1077595.1"/>
    </source>
</evidence>
<gene>
    <name evidence="10" type="ORF">EDS130_LOCUS6946</name>
    <name evidence="11" type="ORF">XAT740_LOCUS17148</name>
</gene>
<sequence length="225" mass="27102">MNRNILSTSIFLLRNTWTRSIHTTAINYAMPTKAKKKADPMSDKIREDRKRRRYEKVISKLEKFKLQLKPVHEYEPERRILKELDVRKRAPTELTSEETTRRLMLNRDWAKHKHKQHQQEITFISRAIKSQESALEQLKQESEQLYEQAIQVDKKLIPFIRRGPLYSLPNPNYDAPDGDYFDTTNYFTKGFGVNFMEHMKTMERQKWTEIRAERRAKKEEKDDDK</sequence>
<proteinExistence type="inferred from homology"/>
<keyword evidence="5" id="KW-0496">Mitochondrion</keyword>
<reference evidence="10" key="1">
    <citation type="submission" date="2021-02" db="EMBL/GenBank/DDBJ databases">
        <authorList>
            <person name="Nowell W R."/>
        </authorList>
    </citation>
    <scope>NUCLEOTIDE SEQUENCE</scope>
</reference>
<dbReference type="FunFam" id="6.10.250.3440:FF:000001">
    <property type="entry name" value="Mitochondrial ribosomal protein L40"/>
    <property type="match status" value="1"/>
</dbReference>
<evidence type="ECO:0000256" key="5">
    <source>
        <dbReference type="ARBA" id="ARBA00023128"/>
    </source>
</evidence>
<dbReference type="Proteomes" id="UP000663828">
    <property type="component" value="Unassembled WGS sequence"/>
</dbReference>
<evidence type="ECO:0000256" key="9">
    <source>
        <dbReference type="SAM" id="Coils"/>
    </source>
</evidence>
<evidence type="ECO:0000256" key="4">
    <source>
        <dbReference type="ARBA" id="ARBA00022980"/>
    </source>
</evidence>
<dbReference type="Gene3D" id="6.10.250.3440">
    <property type="match status" value="1"/>
</dbReference>
<comment type="subcellular location">
    <subcellularLocation>
        <location evidence="1">Mitochondrion</location>
    </subcellularLocation>
</comment>
<dbReference type="InterPro" id="IPR039145">
    <property type="entry name" value="Ribosomal_mL40_metazoa/plant"/>
</dbReference>
<keyword evidence="9" id="KW-0175">Coiled coil</keyword>
<evidence type="ECO:0000313" key="10">
    <source>
        <dbReference type="EMBL" id="CAF0843339.1"/>
    </source>
</evidence>
<evidence type="ECO:0000256" key="1">
    <source>
        <dbReference type="ARBA" id="ARBA00004173"/>
    </source>
</evidence>
<dbReference type="Pfam" id="PF09812">
    <property type="entry name" value="MRP-L28"/>
    <property type="match status" value="1"/>
</dbReference>
<dbReference type="PANTHER" id="PTHR13359">
    <property type="entry name" value="39S RIBOSOMAL PROTEIN L40, MITOCHONDRIAL"/>
    <property type="match status" value="1"/>
</dbReference>
<evidence type="ECO:0000313" key="12">
    <source>
        <dbReference type="Proteomes" id="UP000663828"/>
    </source>
</evidence>
<comment type="caution">
    <text evidence="10">The sequence shown here is derived from an EMBL/GenBank/DDBJ whole genome shotgun (WGS) entry which is preliminary data.</text>
</comment>
<evidence type="ECO:0000256" key="3">
    <source>
        <dbReference type="ARBA" id="ARBA00022946"/>
    </source>
</evidence>
<keyword evidence="4" id="KW-0689">Ribosomal protein</keyword>
<dbReference type="InterPro" id="IPR019192">
    <property type="entry name" value="Ribosomal_mL40"/>
</dbReference>
<dbReference type="OrthoDB" id="5977625at2759"/>
<dbReference type="PANTHER" id="PTHR13359:SF2">
    <property type="entry name" value="LARGE RIBOSOMAL SUBUNIT PROTEIN ML40"/>
    <property type="match status" value="1"/>
</dbReference>
<dbReference type="EMBL" id="CAJNOR010001112">
    <property type="protein sequence ID" value="CAF1077595.1"/>
    <property type="molecule type" value="Genomic_DNA"/>
</dbReference>
<evidence type="ECO:0000256" key="2">
    <source>
        <dbReference type="ARBA" id="ARBA00009360"/>
    </source>
</evidence>
<dbReference type="GO" id="GO:0005762">
    <property type="term" value="C:mitochondrial large ribosomal subunit"/>
    <property type="evidence" value="ECO:0007669"/>
    <property type="project" value="InterPro"/>
</dbReference>
<dbReference type="AlphaFoldDB" id="A0A813VLC9"/>
<evidence type="ECO:0000256" key="6">
    <source>
        <dbReference type="ARBA" id="ARBA00023274"/>
    </source>
</evidence>
<name>A0A813VLC9_ADIRI</name>
<evidence type="ECO:0000256" key="8">
    <source>
        <dbReference type="ARBA" id="ARBA00083752"/>
    </source>
</evidence>
<dbReference type="Proteomes" id="UP000663852">
    <property type="component" value="Unassembled WGS sequence"/>
</dbReference>